<dbReference type="GO" id="GO:0005829">
    <property type="term" value="C:cytosol"/>
    <property type="evidence" value="ECO:0007669"/>
    <property type="project" value="TreeGrafter"/>
</dbReference>
<organism evidence="9 10">
    <name type="scientific">Agromyces atrinae</name>
    <dbReference type="NCBI Taxonomy" id="592376"/>
    <lineage>
        <taxon>Bacteria</taxon>
        <taxon>Bacillati</taxon>
        <taxon>Actinomycetota</taxon>
        <taxon>Actinomycetes</taxon>
        <taxon>Micrococcales</taxon>
        <taxon>Microbacteriaceae</taxon>
        <taxon>Agromyces</taxon>
    </lineage>
</organism>
<feature type="binding site" evidence="6">
    <location>
        <position position="247"/>
    </location>
    <ligand>
        <name>a divalent metal cation</name>
        <dbReference type="ChEBI" id="CHEBI:60240"/>
        <label>2</label>
        <note>catalytic</note>
    </ligand>
</feature>
<dbReference type="InterPro" id="IPR036005">
    <property type="entry name" value="Creatinase/aminopeptidase-like"/>
</dbReference>
<reference evidence="9 10" key="1">
    <citation type="submission" date="2019-01" db="EMBL/GenBank/DDBJ databases">
        <title>Agromyces.</title>
        <authorList>
            <person name="Li J."/>
        </authorList>
    </citation>
    <scope>NUCLEOTIDE SEQUENCE [LARGE SCALE GENOMIC DNA]</scope>
    <source>
        <strain evidence="9 10">DSM 23870</strain>
    </source>
</reference>
<evidence type="ECO:0000256" key="7">
    <source>
        <dbReference type="RuleBase" id="RU003653"/>
    </source>
</evidence>
<dbReference type="InterPro" id="IPR001714">
    <property type="entry name" value="Pept_M24_MAP"/>
</dbReference>
<dbReference type="Proteomes" id="UP000292686">
    <property type="component" value="Unassembled WGS sequence"/>
</dbReference>
<dbReference type="EC" id="3.4.11.18" evidence="6 7"/>
<keyword evidence="3 6" id="KW-0645">Protease</keyword>
<feature type="binding site" evidence="6">
    <location>
        <position position="183"/>
    </location>
    <ligand>
        <name>a divalent metal cation</name>
        <dbReference type="ChEBI" id="CHEBI:60240"/>
        <label>2</label>
        <note>catalytic</note>
    </ligand>
</feature>
<dbReference type="InterPro" id="IPR002467">
    <property type="entry name" value="Pept_M24A_MAP1"/>
</dbReference>
<accession>A0A4Q2MC68</accession>
<dbReference type="EMBL" id="SDPM01000002">
    <property type="protein sequence ID" value="RXZ87622.1"/>
    <property type="molecule type" value="Genomic_DNA"/>
</dbReference>
<dbReference type="NCBIfam" id="TIGR00500">
    <property type="entry name" value="met_pdase_I"/>
    <property type="match status" value="1"/>
</dbReference>
<dbReference type="Gene3D" id="3.90.230.10">
    <property type="entry name" value="Creatinase/methionine aminopeptidase superfamily"/>
    <property type="match status" value="1"/>
</dbReference>
<keyword evidence="5 6" id="KW-0378">Hydrolase</keyword>
<feature type="binding site" evidence="6">
    <location>
        <position position="97"/>
    </location>
    <ligand>
        <name>a divalent metal cation</name>
        <dbReference type="ChEBI" id="CHEBI:60240"/>
        <label>1</label>
    </ligand>
</feature>
<feature type="domain" description="Peptidase M24" evidence="8">
    <location>
        <begin position="15"/>
        <end position="252"/>
    </location>
</feature>
<dbReference type="PROSITE" id="PS00680">
    <property type="entry name" value="MAP_1"/>
    <property type="match status" value="1"/>
</dbReference>
<feature type="binding site" evidence="6">
    <location>
        <position position="190"/>
    </location>
    <ligand>
        <name>substrate</name>
    </ligand>
</feature>
<evidence type="ECO:0000259" key="8">
    <source>
        <dbReference type="Pfam" id="PF00557"/>
    </source>
</evidence>
<dbReference type="SUPFAM" id="SSF55920">
    <property type="entry name" value="Creatinase/aminopeptidase"/>
    <property type="match status" value="1"/>
</dbReference>
<dbReference type="InterPro" id="IPR000994">
    <property type="entry name" value="Pept_M24"/>
</dbReference>
<dbReference type="Pfam" id="PF00557">
    <property type="entry name" value="Peptidase_M24"/>
    <property type="match status" value="1"/>
</dbReference>
<evidence type="ECO:0000256" key="4">
    <source>
        <dbReference type="ARBA" id="ARBA00022723"/>
    </source>
</evidence>
<comment type="catalytic activity">
    <reaction evidence="6 7">
        <text>Release of N-terminal amino acids, preferentially methionine, from peptides and arylamides.</text>
        <dbReference type="EC" id="3.4.11.18"/>
    </reaction>
</comment>
<dbReference type="PANTHER" id="PTHR43330">
    <property type="entry name" value="METHIONINE AMINOPEPTIDASE"/>
    <property type="match status" value="1"/>
</dbReference>
<feature type="binding site" evidence="6">
    <location>
        <position position="80"/>
    </location>
    <ligand>
        <name>substrate</name>
    </ligand>
</feature>
<evidence type="ECO:0000256" key="3">
    <source>
        <dbReference type="ARBA" id="ARBA00022670"/>
    </source>
</evidence>
<dbReference type="GO" id="GO:0046872">
    <property type="term" value="F:metal ion binding"/>
    <property type="evidence" value="ECO:0007669"/>
    <property type="project" value="UniProtKB-UniRule"/>
</dbReference>
<dbReference type="HAMAP" id="MF_01974">
    <property type="entry name" value="MetAP_1"/>
    <property type="match status" value="1"/>
</dbReference>
<dbReference type="PRINTS" id="PR00599">
    <property type="entry name" value="MAPEPTIDASE"/>
</dbReference>
<feature type="binding site" evidence="6">
    <location>
        <position position="216"/>
    </location>
    <ligand>
        <name>a divalent metal cation</name>
        <dbReference type="ChEBI" id="CHEBI:60240"/>
        <label>2</label>
        <note>catalytic</note>
    </ligand>
</feature>
<comment type="caution">
    <text evidence="9">The sequence shown here is derived from an EMBL/GenBank/DDBJ whole genome shotgun (WGS) entry which is preliminary data.</text>
</comment>
<comment type="similarity">
    <text evidence="6">Belongs to the peptidase M24A family. Methionine aminopeptidase type 1 subfamily.</text>
</comment>
<name>A0A4Q2MC68_9MICO</name>
<sequence length="281" mass="28970">MFRRSLYKSPAQLRLMQAAGTATSSALAAAREGLRAGATPLDLDALAEASIVSGGGRPNFPLVPGYRHTLCVSVNDDVVHGIPTDSPFAPGDLVSVDGGADVGGWNGDSAFSVVLPDPSRPALVAARSELNRVTEQSLWHGIAALATAQHVNEVGAAIESYVRSQGDSALGVPYGILTDFVGHGIGRSMHESPPVFNYAVRERGADVRPGLVLAIEPMIVAGSIETFVRGDDWTIATSDGADAAHWEHSVAVHGGGVWVLTAPDGGAAGLAPFGITPVPID</sequence>
<comment type="function">
    <text evidence="1 6">Removes the N-terminal methionine from nascent proteins. The N-terminal methionine is often cleaved when the second residue in the primary sequence is small and uncharged (Met-Ala-, Cys, Gly, Pro, Ser, Thr, or Val). Requires deformylation of the N(alpha)-formylated initiator methionine before it can be hydrolyzed.</text>
</comment>
<evidence type="ECO:0000256" key="5">
    <source>
        <dbReference type="ARBA" id="ARBA00022801"/>
    </source>
</evidence>
<feature type="binding site" evidence="6">
    <location>
        <position position="108"/>
    </location>
    <ligand>
        <name>a divalent metal cation</name>
        <dbReference type="ChEBI" id="CHEBI:60240"/>
        <label>2</label>
        <note>catalytic</note>
    </ligand>
</feature>
<protein>
    <recommendedName>
        <fullName evidence="6 7">Methionine aminopeptidase</fullName>
        <shortName evidence="6">MAP</shortName>
        <shortName evidence="6">MetAP</shortName>
        <ecNumber evidence="6 7">3.4.11.18</ecNumber>
    </recommendedName>
    <alternativeName>
        <fullName evidence="6">Peptidase M</fullName>
    </alternativeName>
</protein>
<comment type="cofactor">
    <cofactor evidence="6">
        <name>Co(2+)</name>
        <dbReference type="ChEBI" id="CHEBI:48828"/>
    </cofactor>
    <cofactor evidence="6">
        <name>Zn(2+)</name>
        <dbReference type="ChEBI" id="CHEBI:29105"/>
    </cofactor>
    <cofactor evidence="6">
        <name>Mn(2+)</name>
        <dbReference type="ChEBI" id="CHEBI:29035"/>
    </cofactor>
    <cofactor evidence="6">
        <name>Fe(2+)</name>
        <dbReference type="ChEBI" id="CHEBI:29033"/>
    </cofactor>
    <text evidence="6">Binds 2 divalent metal cations per subunit. Has a high-affinity and a low affinity metal-binding site. The true nature of the physiological cofactor is under debate. The enzyme is active with cobalt, zinc, manganese or divalent iron ions. Most likely, methionine aminopeptidases function as mononuclear Fe(2+)-metalloproteases under physiological conditions, and the catalytically relevant metal-binding site has been assigned to the histidine-containing high-affinity site.</text>
</comment>
<evidence type="ECO:0000256" key="1">
    <source>
        <dbReference type="ARBA" id="ARBA00002521"/>
    </source>
</evidence>
<dbReference type="GO" id="GO:0070006">
    <property type="term" value="F:metalloaminopeptidase activity"/>
    <property type="evidence" value="ECO:0007669"/>
    <property type="project" value="UniProtKB-UniRule"/>
</dbReference>
<feature type="binding site" evidence="6">
    <location>
        <position position="247"/>
    </location>
    <ligand>
        <name>a divalent metal cation</name>
        <dbReference type="ChEBI" id="CHEBI:60240"/>
        <label>1</label>
    </ligand>
</feature>
<dbReference type="PANTHER" id="PTHR43330:SF27">
    <property type="entry name" value="METHIONINE AMINOPEPTIDASE"/>
    <property type="match status" value="1"/>
</dbReference>
<feature type="binding site" evidence="6">
    <location>
        <position position="108"/>
    </location>
    <ligand>
        <name>a divalent metal cation</name>
        <dbReference type="ChEBI" id="CHEBI:60240"/>
        <label>1</label>
    </ligand>
</feature>
<proteinExistence type="inferred from homology"/>
<dbReference type="GO" id="GO:0006508">
    <property type="term" value="P:proteolysis"/>
    <property type="evidence" value="ECO:0007669"/>
    <property type="project" value="UniProtKB-KW"/>
</dbReference>
<keyword evidence="10" id="KW-1185">Reference proteome</keyword>
<dbReference type="AlphaFoldDB" id="A0A4Q2MC68"/>
<dbReference type="OrthoDB" id="9802055at2"/>
<gene>
    <name evidence="6 9" type="primary">map</name>
    <name evidence="9" type="ORF">ESP50_06250</name>
</gene>
<keyword evidence="2 6" id="KW-0031">Aminopeptidase</keyword>
<keyword evidence="4 6" id="KW-0479">Metal-binding</keyword>
<dbReference type="GO" id="GO:0004239">
    <property type="term" value="F:initiator methionyl aminopeptidase activity"/>
    <property type="evidence" value="ECO:0007669"/>
    <property type="project" value="UniProtKB-UniRule"/>
</dbReference>
<comment type="subunit">
    <text evidence="6">Monomer.</text>
</comment>
<evidence type="ECO:0000313" key="9">
    <source>
        <dbReference type="EMBL" id="RXZ87622.1"/>
    </source>
</evidence>
<evidence type="ECO:0000256" key="2">
    <source>
        <dbReference type="ARBA" id="ARBA00022438"/>
    </source>
</evidence>
<evidence type="ECO:0000256" key="6">
    <source>
        <dbReference type="HAMAP-Rule" id="MF_01974"/>
    </source>
</evidence>
<evidence type="ECO:0000313" key="10">
    <source>
        <dbReference type="Proteomes" id="UP000292686"/>
    </source>
</evidence>